<dbReference type="PROSITE" id="PS50928">
    <property type="entry name" value="ABC_TM1"/>
    <property type="match status" value="2"/>
</dbReference>
<feature type="domain" description="ABC transmembrane type-1" evidence="9">
    <location>
        <begin position="345"/>
        <end position="536"/>
    </location>
</feature>
<comment type="subcellular location">
    <subcellularLocation>
        <location evidence="1 8">Cell membrane</location>
        <topology evidence="1 8">Multi-pass membrane protein</topology>
    </subcellularLocation>
</comment>
<comment type="similarity">
    <text evidence="2">Belongs to the binding-protein-dependent transport system permease family. CysTW subfamily.</text>
</comment>
<evidence type="ECO:0000256" key="7">
    <source>
        <dbReference type="ARBA" id="ARBA00023136"/>
    </source>
</evidence>
<reference evidence="10 11" key="1">
    <citation type="submission" date="2020-04" db="EMBL/GenBank/DDBJ databases">
        <title>Description of novel Gluconacetobacter.</title>
        <authorList>
            <person name="Sombolestani A."/>
        </authorList>
    </citation>
    <scope>NUCLEOTIDE SEQUENCE [LARGE SCALE GENOMIC DNA]</scope>
    <source>
        <strain evidence="10 11">LMG 22058</strain>
    </source>
</reference>
<evidence type="ECO:0000256" key="5">
    <source>
        <dbReference type="ARBA" id="ARBA00022692"/>
    </source>
</evidence>
<feature type="transmembrane region" description="Helical" evidence="8">
    <location>
        <begin position="178"/>
        <end position="207"/>
    </location>
</feature>
<feature type="transmembrane region" description="Helical" evidence="8">
    <location>
        <begin position="286"/>
        <end position="309"/>
    </location>
</feature>
<keyword evidence="6 8" id="KW-1133">Transmembrane helix</keyword>
<feature type="transmembrane region" description="Helical" evidence="8">
    <location>
        <begin position="81"/>
        <end position="99"/>
    </location>
</feature>
<feature type="transmembrane region" description="Helical" evidence="8">
    <location>
        <begin position="351"/>
        <end position="372"/>
    </location>
</feature>
<evidence type="ECO:0000259" key="9">
    <source>
        <dbReference type="PROSITE" id="PS50928"/>
    </source>
</evidence>
<dbReference type="EMBL" id="JABEQP010000003">
    <property type="protein sequence ID" value="MBB2197110.1"/>
    <property type="molecule type" value="Genomic_DNA"/>
</dbReference>
<evidence type="ECO:0000256" key="6">
    <source>
        <dbReference type="ARBA" id="ARBA00022989"/>
    </source>
</evidence>
<dbReference type="InterPro" id="IPR035906">
    <property type="entry name" value="MetI-like_sf"/>
</dbReference>
<organism evidence="10 11">
    <name type="scientific">Gluconacetobacter dulcium</name>
    <dbReference type="NCBI Taxonomy" id="2729096"/>
    <lineage>
        <taxon>Bacteria</taxon>
        <taxon>Pseudomonadati</taxon>
        <taxon>Pseudomonadota</taxon>
        <taxon>Alphaproteobacteria</taxon>
        <taxon>Acetobacterales</taxon>
        <taxon>Acetobacteraceae</taxon>
        <taxon>Gluconacetobacter</taxon>
    </lineage>
</organism>
<dbReference type="SUPFAM" id="SSF161098">
    <property type="entry name" value="MetI-like"/>
    <property type="match status" value="2"/>
</dbReference>
<dbReference type="Proteomes" id="UP000530320">
    <property type="component" value="Unassembled WGS sequence"/>
</dbReference>
<keyword evidence="3 8" id="KW-0813">Transport</keyword>
<dbReference type="InterPro" id="IPR000515">
    <property type="entry name" value="MetI-like"/>
</dbReference>
<dbReference type="CDD" id="cd06261">
    <property type="entry name" value="TM_PBP2"/>
    <property type="match status" value="2"/>
</dbReference>
<gene>
    <name evidence="10" type="ORF">HLH44_06475</name>
</gene>
<feature type="transmembrane region" description="Helical" evidence="8">
    <location>
        <begin position="515"/>
        <end position="536"/>
    </location>
</feature>
<sequence>MACIPLVVFLLLFFAYPLARLCLFSFSDPAGALAAYRRLIDVPAYRAGLEATFGIAGLVTLLSICLAYPVAYLMASVGPRLAVLLGGAVLLPFWTSSLVRTTAWIILLQRYGVINSVLLHLGVIRVPITFIYNLSGVLIGMTHVLLPFVVLPLYGAFRGIDRGLLDAAENLGASPWSIWWRLILPLTARSACAGGAIVFMSALGYYVTPALMGGARETMAAQLIASNVEDQLDWFTAGAFATVTILASLVVFGIAQALGGPQGLFGGPAPAARIGRQGGMTRRRSFGGWMVGICGGLILLYLLLPILIIGPMSWGGSPFLAFPPDHLTWHWYRVLFVRPQWRLALWNSLQVGAITVVGATLLGTLAAVGVGALRGSLRTAVESLIVMPMIAPAIALAIGLYYEFARLHLLSGHWGLGLGHTVLAAPFVFIAVRSALQRFDLTLVDAAAGLGAGPLRIGLLVLLPAIAPGISAGAIFAFVTSFDDVVLSLFLTDVRSRTLPRLIYEAVSQDINPSVAAVSTLVALATVLILSVNLVFARQRS</sequence>
<dbReference type="Gene3D" id="1.10.3720.10">
    <property type="entry name" value="MetI-like"/>
    <property type="match status" value="2"/>
</dbReference>
<dbReference type="PANTHER" id="PTHR42929:SF5">
    <property type="entry name" value="ABC TRANSPORTER PERMEASE PROTEIN"/>
    <property type="match status" value="1"/>
</dbReference>
<dbReference type="GO" id="GO:0005886">
    <property type="term" value="C:plasma membrane"/>
    <property type="evidence" value="ECO:0007669"/>
    <property type="project" value="UniProtKB-SubCell"/>
</dbReference>
<evidence type="ECO:0000256" key="3">
    <source>
        <dbReference type="ARBA" id="ARBA00022448"/>
    </source>
</evidence>
<evidence type="ECO:0000313" key="11">
    <source>
        <dbReference type="Proteomes" id="UP000530320"/>
    </source>
</evidence>
<dbReference type="Pfam" id="PF00528">
    <property type="entry name" value="BPD_transp_1"/>
    <property type="match status" value="2"/>
</dbReference>
<dbReference type="RefSeq" id="WP_183008579.1">
    <property type="nucleotide sequence ID" value="NZ_JABEQP010000003.1"/>
</dbReference>
<comment type="caution">
    <text evidence="10">The sequence shown here is derived from an EMBL/GenBank/DDBJ whole genome shotgun (WGS) entry which is preliminary data.</text>
</comment>
<protein>
    <submittedName>
        <fullName evidence="10">ABC transporter permease subunit</fullName>
    </submittedName>
</protein>
<feature type="transmembrane region" description="Helical" evidence="8">
    <location>
        <begin position="138"/>
        <end position="157"/>
    </location>
</feature>
<evidence type="ECO:0000256" key="4">
    <source>
        <dbReference type="ARBA" id="ARBA00022475"/>
    </source>
</evidence>
<dbReference type="AlphaFoldDB" id="A0A7W4PGY2"/>
<evidence type="ECO:0000256" key="2">
    <source>
        <dbReference type="ARBA" id="ARBA00007069"/>
    </source>
</evidence>
<keyword evidence="4" id="KW-1003">Cell membrane</keyword>
<name>A0A7W4PGY2_9PROT</name>
<accession>A0A7W4PGY2</accession>
<feature type="domain" description="ABC transmembrane type-1" evidence="9">
    <location>
        <begin position="49"/>
        <end position="255"/>
    </location>
</feature>
<feature type="transmembrane region" description="Helical" evidence="8">
    <location>
        <begin position="384"/>
        <end position="402"/>
    </location>
</feature>
<evidence type="ECO:0000256" key="8">
    <source>
        <dbReference type="RuleBase" id="RU363032"/>
    </source>
</evidence>
<proteinExistence type="inferred from homology"/>
<dbReference type="PANTHER" id="PTHR42929">
    <property type="entry name" value="INNER MEMBRANE ABC TRANSPORTER PERMEASE PROTEIN YDCU-RELATED-RELATED"/>
    <property type="match status" value="1"/>
</dbReference>
<evidence type="ECO:0000313" key="10">
    <source>
        <dbReference type="EMBL" id="MBB2197110.1"/>
    </source>
</evidence>
<dbReference type="GO" id="GO:0055085">
    <property type="term" value="P:transmembrane transport"/>
    <property type="evidence" value="ECO:0007669"/>
    <property type="project" value="InterPro"/>
</dbReference>
<feature type="transmembrane region" description="Helical" evidence="8">
    <location>
        <begin position="47"/>
        <end position="75"/>
    </location>
</feature>
<feature type="transmembrane region" description="Helical" evidence="8">
    <location>
        <begin position="457"/>
        <end position="479"/>
    </location>
</feature>
<feature type="transmembrane region" description="Helical" evidence="8">
    <location>
        <begin position="234"/>
        <end position="255"/>
    </location>
</feature>
<feature type="transmembrane region" description="Helical" evidence="8">
    <location>
        <begin position="6"/>
        <end position="26"/>
    </location>
</feature>
<feature type="transmembrane region" description="Helical" evidence="8">
    <location>
        <begin position="111"/>
        <end position="132"/>
    </location>
</feature>
<feature type="transmembrane region" description="Helical" evidence="8">
    <location>
        <begin position="414"/>
        <end position="436"/>
    </location>
</feature>
<keyword evidence="5 8" id="KW-0812">Transmembrane</keyword>
<keyword evidence="7 8" id="KW-0472">Membrane</keyword>
<evidence type="ECO:0000256" key="1">
    <source>
        <dbReference type="ARBA" id="ARBA00004651"/>
    </source>
</evidence>